<dbReference type="Proteomes" id="UP000322726">
    <property type="component" value="Chromosome"/>
</dbReference>
<reference evidence="1" key="1">
    <citation type="submission" date="2019-09" db="EMBL/GenBank/DDBJ databases">
        <title>Complete genome sequencing of four Arcobacter species reveals a diverse suite of mobile elements.</title>
        <authorList>
            <person name="Miller W.G."/>
            <person name="Yee E."/>
            <person name="Bono J.L."/>
        </authorList>
    </citation>
    <scope>NUCLEOTIDE SEQUENCE [LARGE SCALE GENOMIC DNA]</scope>
    <source>
        <strain evidence="1">LMG 26638</strain>
    </source>
</reference>
<proteinExistence type="predicted"/>
<sequence length="168" mass="19957">MVLNIEEKDGKKYIDGEEILLEIEYDFYKKSLLLLFALIGILIGCIFFVGSDKNIFLKILGIFICIYALFLFFDVLLFKKLLITRTEIKKIWIFGEIKLLVAEAIVFRSSYKLNKGTIHFRSKSNRFLSYILQIRLFALKNYKKKYEQIKKILIETKILKGDEYEWNN</sequence>
<accession>A0A5C2HAG2</accession>
<gene>
    <name evidence="1" type="ORF">APAC_1030</name>
</gene>
<dbReference type="KEGG" id="apai:APAC_1030"/>
<dbReference type="AlphaFoldDB" id="A0A5C2HAG2"/>
<keyword evidence="2" id="KW-1185">Reference proteome</keyword>
<name>A0A5C2HAG2_9BACT</name>
<dbReference type="RefSeq" id="WP_130233111.1">
    <property type="nucleotide sequence ID" value="NZ_BMEF01000019.1"/>
</dbReference>
<protein>
    <submittedName>
        <fullName evidence="1">Uncharacterized protein</fullName>
    </submittedName>
</protein>
<dbReference type="EMBL" id="CP035928">
    <property type="protein sequence ID" value="QEP34156.1"/>
    <property type="molecule type" value="Genomic_DNA"/>
</dbReference>
<evidence type="ECO:0000313" key="2">
    <source>
        <dbReference type="Proteomes" id="UP000322726"/>
    </source>
</evidence>
<reference evidence="1" key="2">
    <citation type="submission" date="2019-09" db="EMBL/GenBank/DDBJ databases">
        <title>Taxonomic note: a critical rebuttal of the proposed division of the genus Arcobacter into six genera, emended descriptions of Arcobacter anaerophilus and the genus Arcobacter, and an assessment of genus-level boundaries for Epsilonproteobacteria using in silico genomic comparator tools.</title>
        <authorList>
            <person name="On S.L.W."/>
            <person name="Miller W.G."/>
            <person name="Biggs P."/>
            <person name="Cornelius A."/>
            <person name="Vandamme P."/>
        </authorList>
    </citation>
    <scope>NUCLEOTIDE SEQUENCE [LARGE SCALE GENOMIC DNA]</scope>
    <source>
        <strain evidence="1">LMG 26638</strain>
    </source>
</reference>
<evidence type="ECO:0000313" key="1">
    <source>
        <dbReference type="EMBL" id="QEP34156.1"/>
    </source>
</evidence>
<organism evidence="1 2">
    <name type="scientific">Malaciobacter pacificus</name>
    <dbReference type="NCBI Taxonomy" id="1080223"/>
    <lineage>
        <taxon>Bacteria</taxon>
        <taxon>Pseudomonadati</taxon>
        <taxon>Campylobacterota</taxon>
        <taxon>Epsilonproteobacteria</taxon>
        <taxon>Campylobacterales</taxon>
        <taxon>Arcobacteraceae</taxon>
        <taxon>Malaciobacter</taxon>
    </lineage>
</organism>